<comment type="caution">
    <text evidence="1">The sequence shown here is derived from an EMBL/GenBank/DDBJ whole genome shotgun (WGS) entry which is preliminary data.</text>
</comment>
<protein>
    <submittedName>
        <fullName evidence="1">Uncharacterized protein</fullName>
    </submittedName>
</protein>
<evidence type="ECO:0000313" key="1">
    <source>
        <dbReference type="EMBL" id="KAI4306752.1"/>
    </source>
</evidence>
<evidence type="ECO:0000313" key="2">
    <source>
        <dbReference type="Proteomes" id="UP000828941"/>
    </source>
</evidence>
<sequence length="110" mass="11430">MATAASICLTKSLAFLIVAGNMLVVSAFCRENAPALIQRCSKFVQKGGSQITPSSECCGVVKSVGVECLCALLTDSIAKQMDTNKAVFVARTCGLTLQPGRKCGGINILS</sequence>
<keyword evidence="2" id="KW-1185">Reference proteome</keyword>
<name>A0ACB9LAU1_BAUVA</name>
<dbReference type="EMBL" id="CM039437">
    <property type="protein sequence ID" value="KAI4306752.1"/>
    <property type="molecule type" value="Genomic_DNA"/>
</dbReference>
<gene>
    <name evidence="1" type="ORF">L6164_030004</name>
</gene>
<proteinExistence type="predicted"/>
<dbReference type="Proteomes" id="UP000828941">
    <property type="component" value="Chromosome 12"/>
</dbReference>
<accession>A0ACB9LAU1</accession>
<reference evidence="1 2" key="1">
    <citation type="journal article" date="2022" name="DNA Res.">
        <title>Chromosomal-level genome assembly of the orchid tree Bauhinia variegata (Leguminosae; Cercidoideae) supports the allotetraploid origin hypothesis of Bauhinia.</title>
        <authorList>
            <person name="Zhong Y."/>
            <person name="Chen Y."/>
            <person name="Zheng D."/>
            <person name="Pang J."/>
            <person name="Liu Y."/>
            <person name="Luo S."/>
            <person name="Meng S."/>
            <person name="Qian L."/>
            <person name="Wei D."/>
            <person name="Dai S."/>
            <person name="Zhou R."/>
        </authorList>
    </citation>
    <scope>NUCLEOTIDE SEQUENCE [LARGE SCALE GENOMIC DNA]</scope>
    <source>
        <strain evidence="1">BV-YZ2020</strain>
    </source>
</reference>
<organism evidence="1 2">
    <name type="scientific">Bauhinia variegata</name>
    <name type="common">Purple orchid tree</name>
    <name type="synonym">Phanera variegata</name>
    <dbReference type="NCBI Taxonomy" id="167791"/>
    <lineage>
        <taxon>Eukaryota</taxon>
        <taxon>Viridiplantae</taxon>
        <taxon>Streptophyta</taxon>
        <taxon>Embryophyta</taxon>
        <taxon>Tracheophyta</taxon>
        <taxon>Spermatophyta</taxon>
        <taxon>Magnoliopsida</taxon>
        <taxon>eudicotyledons</taxon>
        <taxon>Gunneridae</taxon>
        <taxon>Pentapetalae</taxon>
        <taxon>rosids</taxon>
        <taxon>fabids</taxon>
        <taxon>Fabales</taxon>
        <taxon>Fabaceae</taxon>
        <taxon>Cercidoideae</taxon>
        <taxon>Cercideae</taxon>
        <taxon>Bauhiniinae</taxon>
        <taxon>Bauhinia</taxon>
    </lineage>
</organism>